<keyword evidence="3" id="KW-1185">Reference proteome</keyword>
<evidence type="ECO:0000313" key="3">
    <source>
        <dbReference type="Proteomes" id="UP001189429"/>
    </source>
</evidence>
<dbReference type="EMBL" id="CAUYUJ010021069">
    <property type="protein sequence ID" value="CAK0902444.1"/>
    <property type="molecule type" value="Genomic_DNA"/>
</dbReference>
<feature type="transmembrane region" description="Helical" evidence="1">
    <location>
        <begin position="78"/>
        <end position="99"/>
    </location>
</feature>
<proteinExistence type="predicted"/>
<evidence type="ECO:0008006" key="4">
    <source>
        <dbReference type="Google" id="ProtNLM"/>
    </source>
</evidence>
<protein>
    <recommendedName>
        <fullName evidence="4">Mannosyltransferase</fullName>
    </recommendedName>
</protein>
<keyword evidence="1" id="KW-0812">Transmembrane</keyword>
<feature type="transmembrane region" description="Helical" evidence="1">
    <location>
        <begin position="43"/>
        <end position="66"/>
    </location>
</feature>
<name>A0ABN9XR41_9DINO</name>
<accession>A0ABN9XR41</accession>
<reference evidence="2" key="1">
    <citation type="submission" date="2023-10" db="EMBL/GenBank/DDBJ databases">
        <authorList>
            <person name="Chen Y."/>
            <person name="Shah S."/>
            <person name="Dougan E. K."/>
            <person name="Thang M."/>
            <person name="Chan C."/>
        </authorList>
    </citation>
    <scope>NUCLEOTIDE SEQUENCE [LARGE SCALE GENOMIC DNA]</scope>
</reference>
<gene>
    <name evidence="2" type="ORF">PCOR1329_LOCUS79048</name>
</gene>
<evidence type="ECO:0000256" key="1">
    <source>
        <dbReference type="SAM" id="Phobius"/>
    </source>
</evidence>
<comment type="caution">
    <text evidence="2">The sequence shown here is derived from an EMBL/GenBank/DDBJ whole genome shotgun (WGS) entry which is preliminary data.</text>
</comment>
<keyword evidence="1" id="KW-1133">Transmembrane helix</keyword>
<keyword evidence="1" id="KW-0472">Membrane</keyword>
<sequence>MKEVNVTAMFVHALCSVPRESSTKLAKYTDGKFAFQSISSAGLYSIMLLVVVPRLAIAFFLLNAGLLFLCHTVNLQQLLFNSLALGFVLDIDEMIYPIFVPSRVQRVASRMRPFTLEEYTKFAPGSAVATAALGVVQRLPIRL</sequence>
<evidence type="ECO:0000313" key="2">
    <source>
        <dbReference type="EMBL" id="CAK0902444.1"/>
    </source>
</evidence>
<organism evidence="2 3">
    <name type="scientific">Prorocentrum cordatum</name>
    <dbReference type="NCBI Taxonomy" id="2364126"/>
    <lineage>
        <taxon>Eukaryota</taxon>
        <taxon>Sar</taxon>
        <taxon>Alveolata</taxon>
        <taxon>Dinophyceae</taxon>
        <taxon>Prorocentrales</taxon>
        <taxon>Prorocentraceae</taxon>
        <taxon>Prorocentrum</taxon>
    </lineage>
</organism>
<dbReference type="Proteomes" id="UP001189429">
    <property type="component" value="Unassembled WGS sequence"/>
</dbReference>